<comment type="caution">
    <text evidence="1">The sequence shown here is derived from an EMBL/GenBank/DDBJ whole genome shotgun (WGS) entry which is preliminary data.</text>
</comment>
<protein>
    <submittedName>
        <fullName evidence="1">Uncharacterized protein</fullName>
    </submittedName>
</protein>
<accession>A0A250WSI7</accession>
<dbReference type="EMBL" id="BEGY01000005">
    <property type="protein sequence ID" value="GAX73797.1"/>
    <property type="molecule type" value="Genomic_DNA"/>
</dbReference>
<dbReference type="Pfam" id="PF03357">
    <property type="entry name" value="Snf7"/>
    <property type="match status" value="1"/>
</dbReference>
<evidence type="ECO:0000313" key="1">
    <source>
        <dbReference type="EMBL" id="GAX73797.1"/>
    </source>
</evidence>
<evidence type="ECO:0000313" key="2">
    <source>
        <dbReference type="Proteomes" id="UP000232323"/>
    </source>
</evidence>
<dbReference type="AlphaFoldDB" id="A0A250WSI7"/>
<dbReference type="Proteomes" id="UP000232323">
    <property type="component" value="Unassembled WGS sequence"/>
</dbReference>
<gene>
    <name evidence="1" type="ORF">CEUSTIGMA_g1248.t1</name>
</gene>
<organism evidence="1 2">
    <name type="scientific">Chlamydomonas eustigma</name>
    <dbReference type="NCBI Taxonomy" id="1157962"/>
    <lineage>
        <taxon>Eukaryota</taxon>
        <taxon>Viridiplantae</taxon>
        <taxon>Chlorophyta</taxon>
        <taxon>core chlorophytes</taxon>
        <taxon>Chlorophyceae</taxon>
        <taxon>CS clade</taxon>
        <taxon>Chlamydomonadales</taxon>
        <taxon>Chlamydomonadaceae</taxon>
        <taxon>Chlamydomonas</taxon>
    </lineage>
</organism>
<proteinExistence type="predicted"/>
<dbReference type="InterPro" id="IPR005024">
    <property type="entry name" value="Snf7_fam"/>
</dbReference>
<dbReference type="Gene3D" id="6.10.140.1230">
    <property type="match status" value="1"/>
</dbReference>
<sequence length="238" mass="25990">MEANEVCRCTQELTFLTSTMIKSLFGKAPSVKEQVRESQGELRRGEREIQREIIALQLQEKKMIAEIKAAAQKGNQQVLNVHAKSLVRLRSQIAKLQASNARLKGISSQMTTSAATVTVGNAMSSAGKAMGAMGKVMNPQKLNQDMQQFAKANFQLEQTTEMMDEAIDNALDDDEVEEETDNLVNQVLDEIGVDISASAPVASRKVAAGYRKQVAAGELNDESSMEDELATRLANLKA</sequence>
<dbReference type="GO" id="GO:0007034">
    <property type="term" value="P:vacuolar transport"/>
    <property type="evidence" value="ECO:0007669"/>
    <property type="project" value="InterPro"/>
</dbReference>
<dbReference type="STRING" id="1157962.A0A250WSI7"/>
<reference evidence="1 2" key="1">
    <citation type="submission" date="2017-08" db="EMBL/GenBank/DDBJ databases">
        <title>Acidophilic green algal genome provides insights into adaptation to an acidic environment.</title>
        <authorList>
            <person name="Hirooka S."/>
            <person name="Hirose Y."/>
            <person name="Kanesaki Y."/>
            <person name="Higuchi S."/>
            <person name="Fujiwara T."/>
            <person name="Onuma R."/>
            <person name="Era A."/>
            <person name="Ohbayashi R."/>
            <person name="Uzuka A."/>
            <person name="Nozaki H."/>
            <person name="Yoshikawa H."/>
            <person name="Miyagishima S.Y."/>
        </authorList>
    </citation>
    <scope>NUCLEOTIDE SEQUENCE [LARGE SCALE GENOMIC DNA]</scope>
    <source>
        <strain evidence="1 2">NIES-2499</strain>
    </source>
</reference>
<keyword evidence="2" id="KW-1185">Reference proteome</keyword>
<dbReference type="PANTHER" id="PTHR10476">
    <property type="entry name" value="CHARGED MULTIVESICULAR BODY PROTEIN"/>
    <property type="match status" value="1"/>
</dbReference>
<name>A0A250WSI7_9CHLO</name>
<dbReference type="OrthoDB" id="5594417at2759"/>